<proteinExistence type="predicted"/>
<evidence type="ECO:0008006" key="4">
    <source>
        <dbReference type="Google" id="ProtNLM"/>
    </source>
</evidence>
<sequence>MNPRLSLIATILAGVACVGLTSCSHPPLGMPDASVIGFTPGDGGHAMPPDCGTLTQRSSMRDAGFRRPGVAFGCATYSNLAAMLARPADLVAPLPYAGADAPLAASAVRRYEEDRAKPLNSDYSSSSSSSSNSAAPSSPGSH</sequence>
<feature type="region of interest" description="Disordered" evidence="1">
    <location>
        <begin position="115"/>
        <end position="142"/>
    </location>
</feature>
<protein>
    <recommendedName>
        <fullName evidence="4">Lipoprotein</fullName>
    </recommendedName>
</protein>
<evidence type="ECO:0000313" key="2">
    <source>
        <dbReference type="EMBL" id="OAJ56667.1"/>
    </source>
</evidence>
<accession>A0A1A9N550</accession>
<feature type="compositionally biased region" description="Low complexity" evidence="1">
    <location>
        <begin position="120"/>
        <end position="142"/>
    </location>
</feature>
<dbReference type="RefSeq" id="WP_064286442.1">
    <property type="nucleotide sequence ID" value="NZ_LXKA01000333.1"/>
</dbReference>
<evidence type="ECO:0000256" key="1">
    <source>
        <dbReference type="SAM" id="MobiDB-lite"/>
    </source>
</evidence>
<dbReference type="Proteomes" id="UP000078116">
    <property type="component" value="Unassembled WGS sequence"/>
</dbReference>
<reference evidence="2 3" key="1">
    <citation type="submission" date="2016-04" db="EMBL/GenBank/DDBJ databases">
        <title>Reclassification of Paraburkholderia panaciterrae (Farh et al. 2015) Dobritsa &amp; Samadpour 2016 as a later homotypic synonym of Paraburkholderia ginsengiterrae (Farh et al. 2015) Dobritsa &amp; Samadpour 2016.</title>
        <authorList>
            <person name="Dobritsa A.P."/>
            <person name="Kutumbaka K."/>
            <person name="Samadpour M."/>
        </authorList>
    </citation>
    <scope>NUCLEOTIDE SEQUENCE [LARGE SCALE GENOMIC DNA]</scope>
    <source>
        <strain evidence="2 3">DCY85</strain>
    </source>
</reference>
<dbReference type="PROSITE" id="PS51257">
    <property type="entry name" value="PROKAR_LIPOPROTEIN"/>
    <property type="match status" value="1"/>
</dbReference>
<dbReference type="InterPro" id="IPR019027">
    <property type="entry name" value="Pilus_biogenesis_CpaD-related"/>
</dbReference>
<gene>
    <name evidence="2" type="ORF">A6V37_31055</name>
</gene>
<organism evidence="2 3">
    <name type="scientific">Paraburkholderia ginsengiterrae</name>
    <dbReference type="NCBI Taxonomy" id="1462993"/>
    <lineage>
        <taxon>Bacteria</taxon>
        <taxon>Pseudomonadati</taxon>
        <taxon>Pseudomonadota</taxon>
        <taxon>Betaproteobacteria</taxon>
        <taxon>Burkholderiales</taxon>
        <taxon>Burkholderiaceae</taxon>
        <taxon>Paraburkholderia</taxon>
    </lineage>
</organism>
<dbReference type="Pfam" id="PF09476">
    <property type="entry name" value="Pilus_CpaD"/>
    <property type="match status" value="1"/>
</dbReference>
<dbReference type="AlphaFoldDB" id="A0A1A9N550"/>
<name>A0A1A9N550_9BURK</name>
<comment type="caution">
    <text evidence="2">The sequence shown here is derived from an EMBL/GenBank/DDBJ whole genome shotgun (WGS) entry which is preliminary data.</text>
</comment>
<evidence type="ECO:0000313" key="3">
    <source>
        <dbReference type="Proteomes" id="UP000078116"/>
    </source>
</evidence>
<dbReference type="EMBL" id="LXKA01000333">
    <property type="protein sequence ID" value="OAJ56667.1"/>
    <property type="molecule type" value="Genomic_DNA"/>
</dbReference>
<dbReference type="STRING" id="1462993.A6V36_12725"/>